<dbReference type="InterPro" id="IPR053137">
    <property type="entry name" value="NLR-like"/>
</dbReference>
<reference evidence="3 4" key="1">
    <citation type="journal article" date="2019" name="Int. J. Syst. Evol. Microbiol.">
        <title>The Global Catalogue of Microorganisms (GCM) 10K type strain sequencing project: providing services to taxonomists for standard genome sequencing and annotation.</title>
        <authorList>
            <consortium name="The Broad Institute Genomics Platform"/>
            <consortium name="The Broad Institute Genome Sequencing Center for Infectious Disease"/>
            <person name="Wu L."/>
            <person name="Ma J."/>
        </authorList>
    </citation>
    <scope>NUCLEOTIDE SEQUENCE [LARGE SCALE GENOMIC DNA]</scope>
    <source>
        <strain evidence="3 4">JCM 14303</strain>
    </source>
</reference>
<accession>A0ABN2CL43</accession>
<dbReference type="InterPro" id="IPR000157">
    <property type="entry name" value="TIR_dom"/>
</dbReference>
<evidence type="ECO:0000313" key="4">
    <source>
        <dbReference type="Proteomes" id="UP001500363"/>
    </source>
</evidence>
<dbReference type="InterPro" id="IPR027417">
    <property type="entry name" value="P-loop_NTPase"/>
</dbReference>
<dbReference type="Gene3D" id="3.40.50.10140">
    <property type="entry name" value="Toll/interleukin-1 receptor homology (TIR) domain"/>
    <property type="match status" value="1"/>
</dbReference>
<feature type="region of interest" description="Disordered" evidence="1">
    <location>
        <begin position="143"/>
        <end position="163"/>
    </location>
</feature>
<dbReference type="EMBL" id="BAAANC010000005">
    <property type="protein sequence ID" value="GAA1560404.1"/>
    <property type="molecule type" value="Genomic_DNA"/>
</dbReference>
<feature type="domain" description="TIR" evidence="2">
    <location>
        <begin position="3"/>
        <end position="136"/>
    </location>
</feature>
<dbReference type="InterPro" id="IPR035897">
    <property type="entry name" value="Toll_tir_struct_dom_sf"/>
</dbReference>
<dbReference type="SUPFAM" id="SSF52540">
    <property type="entry name" value="P-loop containing nucleoside triphosphate hydrolases"/>
    <property type="match status" value="1"/>
</dbReference>
<dbReference type="RefSeq" id="WP_344183319.1">
    <property type="nucleotide sequence ID" value="NZ_BAAANC010000005.1"/>
</dbReference>
<dbReference type="PROSITE" id="PS50104">
    <property type="entry name" value="TIR"/>
    <property type="match status" value="1"/>
</dbReference>
<dbReference type="SUPFAM" id="SSF48452">
    <property type="entry name" value="TPR-like"/>
    <property type="match status" value="1"/>
</dbReference>
<dbReference type="Gene3D" id="3.40.50.300">
    <property type="entry name" value="P-loop containing nucleotide triphosphate hydrolases"/>
    <property type="match status" value="1"/>
</dbReference>
<evidence type="ECO:0000313" key="3">
    <source>
        <dbReference type="EMBL" id="GAA1560404.1"/>
    </source>
</evidence>
<proteinExistence type="predicted"/>
<dbReference type="Pfam" id="PF13374">
    <property type="entry name" value="TPR_10"/>
    <property type="match status" value="1"/>
</dbReference>
<comment type="caution">
    <text evidence="3">The sequence shown here is derived from an EMBL/GenBank/DDBJ whole genome shotgun (WGS) entry which is preliminary data.</text>
</comment>
<keyword evidence="4" id="KW-1185">Reference proteome</keyword>
<dbReference type="Proteomes" id="UP001500363">
    <property type="component" value="Unassembled WGS sequence"/>
</dbReference>
<organism evidence="3 4">
    <name type="scientific">Kribbella lupini</name>
    <dbReference type="NCBI Taxonomy" id="291602"/>
    <lineage>
        <taxon>Bacteria</taxon>
        <taxon>Bacillati</taxon>
        <taxon>Actinomycetota</taxon>
        <taxon>Actinomycetes</taxon>
        <taxon>Propionibacteriales</taxon>
        <taxon>Kribbellaceae</taxon>
        <taxon>Kribbella</taxon>
    </lineage>
</organism>
<dbReference type="SMART" id="SM00255">
    <property type="entry name" value="TIR"/>
    <property type="match status" value="1"/>
</dbReference>
<dbReference type="Gene3D" id="1.25.40.10">
    <property type="entry name" value="Tetratricopeptide repeat domain"/>
    <property type="match status" value="2"/>
</dbReference>
<evidence type="ECO:0000259" key="2">
    <source>
        <dbReference type="PROSITE" id="PS50104"/>
    </source>
</evidence>
<gene>
    <name evidence="3" type="ORF">GCM10009741_76990</name>
</gene>
<protein>
    <recommendedName>
        <fullName evidence="2">TIR domain-containing protein</fullName>
    </recommendedName>
</protein>
<name>A0ABN2CL43_9ACTN</name>
<dbReference type="PANTHER" id="PTHR46082:SF6">
    <property type="entry name" value="AAA+ ATPASE DOMAIN-CONTAINING PROTEIN-RELATED"/>
    <property type="match status" value="1"/>
</dbReference>
<dbReference type="Pfam" id="PF13676">
    <property type="entry name" value="TIR_2"/>
    <property type="match status" value="1"/>
</dbReference>
<dbReference type="Pfam" id="PF13424">
    <property type="entry name" value="TPR_12"/>
    <property type="match status" value="1"/>
</dbReference>
<evidence type="ECO:0000256" key="1">
    <source>
        <dbReference type="SAM" id="MobiDB-lite"/>
    </source>
</evidence>
<sequence length="963" mass="104957">MTPGYDVFLCYKWEDKDSAQELLEALEERGLRGFRDEIGLDDWDPLTEKIREALRSSRTLVALVTPRFPISPHCRQELHEALTAAYHLDAGSTRRVLAVTQGVSAELLRPRQLCRFRLPRDGKPSADLADELARTIGSIDDRTFGDAPASRQPQWWPSEGAGDSSFRGRGAELWELHEGLRARDKDRDRGQPIVSVRASGGQGKSVLCLQYARWFAQDHPGGVFVINLGGSDPRFTENGNTTQSAYLNKLAELAEHLGLDPPPGALGPLVAIREMLDSVKSPYLWIVDDVPSSDRELVRWMAAPTPLGKTLVTTRGRFAGEVSDEIDLADLEPVAAAAILTSRHAPAPGERVAVQDIVEVLGAHPLGLSLAAGLTTYESFDSYEGLLGTLSATEPDALELAAQLGDRLPGGITPAFSRTLLRAFELLDEHTQQVMAAASLLAPVPVPVSLVRHMVTPNHIHVALATADDHGLVSLVDDESFVMHALTARALRIHLGATIDRESLRDRAMLRLTAIVEGGDDPTAREEILQHLPHVRAVVGVMPGGDSKTMTSDDHHLVNETGKVQVAYGDVAASAASFEALYDACARSREVDAITRYAALVGLANAVGLNGEWTRALSLKHRAADDMARELGPDDPGTWTAWNNLAVSHWDIGRYDAAHDLFRRVHEWRRRHLGPSHRETLVALGNLAIVHAKLDGTPRAVHLHQLAAHRLMSTARSRWRHVAQPNDPEVLALLNNLALSHRRLGEQPEALNLLSSVYLARTERIGAAHPDTLDTLENLIILQHELGQPRGSFQELLLRRLNAQGRPHPATMTTMRNLLVTEAANLPPTSNEGLPSATKEAVEVEPSGELRLEGDHVDLKAEVLVRAISFQVSCVTSYGSDDPRTMAAVAYLAYCLAAADQLDGQLEHAAILIDDAYDGLADALDAAAEDSASHPVTTAFLERETAIAERIQQWISRAIEDAG</sequence>
<dbReference type="PANTHER" id="PTHR46082">
    <property type="entry name" value="ATP/GTP-BINDING PROTEIN-RELATED"/>
    <property type="match status" value="1"/>
</dbReference>
<dbReference type="InterPro" id="IPR011990">
    <property type="entry name" value="TPR-like_helical_dom_sf"/>
</dbReference>
<dbReference type="SUPFAM" id="SSF52200">
    <property type="entry name" value="Toll/Interleukin receptor TIR domain"/>
    <property type="match status" value="1"/>
</dbReference>